<evidence type="ECO:0000259" key="2">
    <source>
        <dbReference type="Pfam" id="PF01225"/>
    </source>
</evidence>
<dbReference type="InterPro" id="IPR036565">
    <property type="entry name" value="Mur-like_cat_sf"/>
</dbReference>
<dbReference type="InterPro" id="IPR013221">
    <property type="entry name" value="Mur_ligase_cen"/>
</dbReference>
<dbReference type="Gene3D" id="3.90.190.20">
    <property type="entry name" value="Mur ligase, C-terminal domain"/>
    <property type="match status" value="1"/>
</dbReference>
<dbReference type="Pfam" id="PF01225">
    <property type="entry name" value="Mur_ligase"/>
    <property type="match status" value="1"/>
</dbReference>
<feature type="domain" description="Mur ligase N-terminal catalytic" evidence="2">
    <location>
        <begin position="37"/>
        <end position="111"/>
    </location>
</feature>
<dbReference type="InterPro" id="IPR036615">
    <property type="entry name" value="Mur_ligase_C_dom_sf"/>
</dbReference>
<dbReference type="AlphaFoldDB" id="A0A6J7BY34"/>
<evidence type="ECO:0000256" key="1">
    <source>
        <dbReference type="ARBA" id="ARBA00005898"/>
    </source>
</evidence>
<dbReference type="NCBIfam" id="NF001126">
    <property type="entry name" value="PRK00139.1-4"/>
    <property type="match status" value="1"/>
</dbReference>
<dbReference type="GO" id="GO:0051301">
    <property type="term" value="P:cell division"/>
    <property type="evidence" value="ECO:0007669"/>
    <property type="project" value="InterPro"/>
</dbReference>
<dbReference type="SUPFAM" id="SSF53623">
    <property type="entry name" value="MurD-like peptide ligases, catalytic domain"/>
    <property type="match status" value="1"/>
</dbReference>
<dbReference type="GO" id="GO:0005524">
    <property type="term" value="F:ATP binding"/>
    <property type="evidence" value="ECO:0007669"/>
    <property type="project" value="InterPro"/>
</dbReference>
<dbReference type="Gene3D" id="3.40.1390.10">
    <property type="entry name" value="MurE/MurF, N-terminal domain"/>
    <property type="match status" value="1"/>
</dbReference>
<organism evidence="5">
    <name type="scientific">freshwater metagenome</name>
    <dbReference type="NCBI Taxonomy" id="449393"/>
    <lineage>
        <taxon>unclassified sequences</taxon>
        <taxon>metagenomes</taxon>
        <taxon>ecological metagenomes</taxon>
    </lineage>
</organism>
<protein>
    <submittedName>
        <fullName evidence="5">Unannotated protein</fullName>
    </submittedName>
</protein>
<evidence type="ECO:0000259" key="3">
    <source>
        <dbReference type="Pfam" id="PF02875"/>
    </source>
</evidence>
<dbReference type="GO" id="GO:0005737">
    <property type="term" value="C:cytoplasm"/>
    <property type="evidence" value="ECO:0007669"/>
    <property type="project" value="InterPro"/>
</dbReference>
<accession>A0A6J7BY34</accession>
<feature type="domain" description="Mur ligase C-terminal" evidence="3">
    <location>
        <begin position="351"/>
        <end position="482"/>
    </location>
</feature>
<dbReference type="InterPro" id="IPR005761">
    <property type="entry name" value="UDP-N-AcMur-Glu-dNH2Pim_ligase"/>
</dbReference>
<dbReference type="GO" id="GO:0016881">
    <property type="term" value="F:acid-amino acid ligase activity"/>
    <property type="evidence" value="ECO:0007669"/>
    <property type="project" value="InterPro"/>
</dbReference>
<evidence type="ECO:0000313" key="5">
    <source>
        <dbReference type="EMBL" id="CAB4848919.1"/>
    </source>
</evidence>
<gene>
    <name evidence="5" type="ORF">UFOPK3268_00684</name>
</gene>
<dbReference type="InterPro" id="IPR035911">
    <property type="entry name" value="MurE/MurF_N"/>
</dbReference>
<evidence type="ECO:0000259" key="4">
    <source>
        <dbReference type="Pfam" id="PF08245"/>
    </source>
</evidence>
<name>A0A6J7BY34_9ZZZZ</name>
<comment type="similarity">
    <text evidence="1">Belongs to the MurCDEF family. MurE subfamily.</text>
</comment>
<dbReference type="SUPFAM" id="SSF63418">
    <property type="entry name" value="MurE/MurF N-terminal domain"/>
    <property type="match status" value="1"/>
</dbReference>
<dbReference type="NCBIfam" id="NF001124">
    <property type="entry name" value="PRK00139.1-2"/>
    <property type="match status" value="1"/>
</dbReference>
<dbReference type="NCBIfam" id="TIGR01085">
    <property type="entry name" value="murE"/>
    <property type="match status" value="1"/>
</dbReference>
<dbReference type="Pfam" id="PF08245">
    <property type="entry name" value="Mur_ligase_M"/>
    <property type="match status" value="1"/>
</dbReference>
<dbReference type="SUPFAM" id="SSF53244">
    <property type="entry name" value="MurD-like peptide ligases, peptide-binding domain"/>
    <property type="match status" value="1"/>
</dbReference>
<feature type="domain" description="Mur ligase central" evidence="4">
    <location>
        <begin position="125"/>
        <end position="328"/>
    </location>
</feature>
<dbReference type="InterPro" id="IPR004101">
    <property type="entry name" value="Mur_ligase_C"/>
</dbReference>
<dbReference type="Gene3D" id="3.40.1190.10">
    <property type="entry name" value="Mur-like, catalytic domain"/>
    <property type="match status" value="1"/>
</dbReference>
<reference evidence="5" key="1">
    <citation type="submission" date="2020-05" db="EMBL/GenBank/DDBJ databases">
        <authorList>
            <person name="Chiriac C."/>
            <person name="Salcher M."/>
            <person name="Ghai R."/>
            <person name="Kavagutti S V."/>
        </authorList>
    </citation>
    <scope>NUCLEOTIDE SEQUENCE</scope>
</reference>
<sequence>MSAGPRPTPRPQSLAQIAGIAGAATAGAVSSYPDRPVTGVAHDSRSVLPGDLYAALPGFRRHGAEFIAEAVGRGAVAVLTDANGQDSARAAGVPALVVTDPRAVLGAVASFIYGDPSQELLVIGITGTNGKTTTSYLVDAGLRAAGYLTGVIGTVGVRIGEEVVEAVRTTPEATQVHALLAVMVERGVTAVTMEVSSHALRLGRVDGVHFDLVGFTNLTQDHLDFHDGMDDYFEAKPTLFTLAHSSRAVVCVDDSWGRNLVALAERSGLEVATYAVSSEDAHWTVDGIVEVPGGSVARALGPGGVDVPLEVRMPGTFNVANGLGALALLVDVGVDPLVAADGIASCEGVPGRMERVLDPDPHRGLLALVDYAHTPDAIERVILAARGGTRGKVVVVLGAGGDRDQVKRPLMGEVAARGADRVIVTDDNPRSEDAAAIRAAVLEGARRVEGANVSEVGDRRAAIMQAVGGADRGDVVLVLGKGHELGQEIEGFLTPFDDRVVLAQALGSSELDEGLT</sequence>
<dbReference type="HAMAP" id="MF_00208">
    <property type="entry name" value="MurE"/>
    <property type="match status" value="1"/>
</dbReference>
<dbReference type="Pfam" id="PF02875">
    <property type="entry name" value="Mur_ligase_C"/>
    <property type="match status" value="1"/>
</dbReference>
<dbReference type="EMBL" id="CAFBIZ010000069">
    <property type="protein sequence ID" value="CAB4848919.1"/>
    <property type="molecule type" value="Genomic_DNA"/>
</dbReference>
<dbReference type="GO" id="GO:0008360">
    <property type="term" value="P:regulation of cell shape"/>
    <property type="evidence" value="ECO:0007669"/>
    <property type="project" value="InterPro"/>
</dbReference>
<dbReference type="PANTHER" id="PTHR23135">
    <property type="entry name" value="MUR LIGASE FAMILY MEMBER"/>
    <property type="match status" value="1"/>
</dbReference>
<proteinExistence type="inferred from homology"/>
<dbReference type="PANTHER" id="PTHR23135:SF4">
    <property type="entry name" value="UDP-N-ACETYLMURAMOYL-L-ALANYL-D-GLUTAMATE--2,6-DIAMINOPIMELATE LIGASE MURE HOMOLOG, CHLOROPLASTIC"/>
    <property type="match status" value="1"/>
</dbReference>
<dbReference type="InterPro" id="IPR000713">
    <property type="entry name" value="Mur_ligase_N"/>
</dbReference>